<dbReference type="InterPro" id="IPR012675">
    <property type="entry name" value="Beta-grasp_dom_sf"/>
</dbReference>
<dbReference type="EMBL" id="JADFAR010000011">
    <property type="protein sequence ID" value="MBE5728422.1"/>
    <property type="molecule type" value="Genomic_DNA"/>
</dbReference>
<dbReference type="AlphaFoldDB" id="A0A8T3UR71"/>
<sequence>MPINAPSRYYELSEAYSKEKDPKKKEEILLEMMHILPKHKGSEREFGYLRRRLSLLRKESGKKSKKHKVQTLKKKWPRVCLLGYGIDKISTNFKLAKFGNVLYGVVIIDDMHIQVVYMKKREDSPEIFEQSDIILSDKDYGIKDKFYVVSGNPDISMALKQFGIIRVYTEESKDAIPMMKGSTVRDLVKELGLKAGKNSYAEVYGSNVKFQGQSVSLNYTLNDGDRVFIRV</sequence>
<evidence type="ECO:0000313" key="2">
    <source>
        <dbReference type="Proteomes" id="UP000718571"/>
    </source>
</evidence>
<proteinExistence type="predicted"/>
<dbReference type="Proteomes" id="UP000718571">
    <property type="component" value="Unassembled WGS sequence"/>
</dbReference>
<organism evidence="1 2">
    <name type="scientific">Candidatus Acidifodinimicrobium mancum</name>
    <dbReference type="NCBI Taxonomy" id="2898728"/>
    <lineage>
        <taxon>Archaea</taxon>
        <taxon>Candidatus Parvarchaeota</taxon>
        <taxon>Candidatus Acidifodinimicrobiaceae</taxon>
        <taxon>Candidatus Acidifodinimicrobium</taxon>
    </lineage>
</organism>
<name>A0A8T3UR71_9ARCH</name>
<gene>
    <name evidence="1" type="ORF">IHE51_01010</name>
</gene>
<protein>
    <submittedName>
        <fullName evidence="1">TGS domain-containing protein</fullName>
    </submittedName>
</protein>
<accession>A0A8T3UR71</accession>
<reference evidence="1 2" key="1">
    <citation type="submission" date="2020-09" db="EMBL/GenBank/DDBJ databases">
        <title>Genomic characterization of a novel Parvarchaeota family in acid mine drainage sediments.</title>
        <authorList>
            <person name="Luo Z.-H."/>
        </authorList>
    </citation>
    <scope>NUCLEOTIDE SEQUENCE [LARGE SCALE GENOMIC DNA]</scope>
    <source>
        <strain evidence="1">MAS1_bins.189</strain>
    </source>
</reference>
<dbReference type="Gene3D" id="3.10.20.30">
    <property type="match status" value="1"/>
</dbReference>
<evidence type="ECO:0000313" key="1">
    <source>
        <dbReference type="EMBL" id="MBE5728422.1"/>
    </source>
</evidence>
<comment type="caution">
    <text evidence="1">The sequence shown here is derived from an EMBL/GenBank/DDBJ whole genome shotgun (WGS) entry which is preliminary data.</text>
</comment>